<name>A0ACA9QTA6_9GLOM</name>
<dbReference type="EMBL" id="CAJVQC010037533">
    <property type="protein sequence ID" value="CAG8764086.1"/>
    <property type="molecule type" value="Genomic_DNA"/>
</dbReference>
<keyword evidence="2" id="KW-1185">Reference proteome</keyword>
<proteinExistence type="predicted"/>
<protein>
    <submittedName>
        <fullName evidence="1">5552_t:CDS:1</fullName>
    </submittedName>
</protein>
<evidence type="ECO:0000313" key="1">
    <source>
        <dbReference type="EMBL" id="CAG8764086.1"/>
    </source>
</evidence>
<accession>A0ACA9QTA6</accession>
<gene>
    <name evidence="1" type="ORF">RPERSI_LOCUS15585</name>
</gene>
<feature type="non-terminal residue" evidence="1">
    <location>
        <position position="1"/>
    </location>
</feature>
<evidence type="ECO:0000313" key="2">
    <source>
        <dbReference type="Proteomes" id="UP000789920"/>
    </source>
</evidence>
<comment type="caution">
    <text evidence="1">The sequence shown here is derived from an EMBL/GenBank/DDBJ whole genome shotgun (WGS) entry which is preliminary data.</text>
</comment>
<dbReference type="Proteomes" id="UP000789920">
    <property type="component" value="Unassembled WGS sequence"/>
</dbReference>
<sequence>VTLIQAILISYFPNDTSIIPEDLSYSFSLMIYSAAAVTNSFQSNDEVGRHSFMMFRRLYNRVTSKKNIESNVINYVSNINESQTSSSSNKGKEKLCDKLDNQLDLIEEKYAKMDTQSSKKRKLNNYIPKPKPQKDESSSTNFTDTISQIKTGEPPVQENSDDTVNSQDIDSD</sequence>
<reference evidence="1" key="1">
    <citation type="submission" date="2021-06" db="EMBL/GenBank/DDBJ databases">
        <authorList>
            <person name="Kallberg Y."/>
            <person name="Tangrot J."/>
            <person name="Rosling A."/>
        </authorList>
    </citation>
    <scope>NUCLEOTIDE SEQUENCE</scope>
    <source>
        <strain evidence="1">MA461A</strain>
    </source>
</reference>
<organism evidence="1 2">
    <name type="scientific">Racocetra persica</name>
    <dbReference type="NCBI Taxonomy" id="160502"/>
    <lineage>
        <taxon>Eukaryota</taxon>
        <taxon>Fungi</taxon>
        <taxon>Fungi incertae sedis</taxon>
        <taxon>Mucoromycota</taxon>
        <taxon>Glomeromycotina</taxon>
        <taxon>Glomeromycetes</taxon>
        <taxon>Diversisporales</taxon>
        <taxon>Gigasporaceae</taxon>
        <taxon>Racocetra</taxon>
    </lineage>
</organism>